<accession>A0ABY8GL27</accession>
<dbReference type="SUPFAM" id="SSF54791">
    <property type="entry name" value="Eukaryotic type KH-domain (KH-domain type I)"/>
    <property type="match status" value="1"/>
</dbReference>
<evidence type="ECO:0000256" key="5">
    <source>
        <dbReference type="ARBA" id="ARBA00022842"/>
    </source>
</evidence>
<dbReference type="NCBIfam" id="TIGR03591">
    <property type="entry name" value="polynuc_phos"/>
    <property type="match status" value="1"/>
</dbReference>
<dbReference type="InterPro" id="IPR036456">
    <property type="entry name" value="PNPase_PH_RNA-bd_sf"/>
</dbReference>
<dbReference type="CDD" id="cd04472">
    <property type="entry name" value="S1_PNPase"/>
    <property type="match status" value="1"/>
</dbReference>
<dbReference type="InterPro" id="IPR036612">
    <property type="entry name" value="KH_dom_type_1_sf"/>
</dbReference>
<dbReference type="Gene3D" id="3.30.230.70">
    <property type="entry name" value="GHMP Kinase, N-terminal domain"/>
    <property type="match status" value="2"/>
</dbReference>
<organism evidence="9 10">
    <name type="scientific">Edwardsiella ictaluri</name>
    <dbReference type="NCBI Taxonomy" id="67780"/>
    <lineage>
        <taxon>Bacteria</taxon>
        <taxon>Pseudomonadati</taxon>
        <taxon>Pseudomonadota</taxon>
        <taxon>Gammaproteobacteria</taxon>
        <taxon>Enterobacterales</taxon>
        <taxon>Hafniaceae</taxon>
        <taxon>Edwardsiella</taxon>
    </lineage>
</organism>
<dbReference type="PROSITE" id="PS50084">
    <property type="entry name" value="KH_TYPE_1"/>
    <property type="match status" value="1"/>
</dbReference>
<dbReference type="PANTHER" id="PTHR11252:SF0">
    <property type="entry name" value="POLYRIBONUCLEOTIDE NUCLEOTIDYLTRANSFERASE 1, MITOCHONDRIAL"/>
    <property type="match status" value="1"/>
</dbReference>
<dbReference type="Pfam" id="PF00013">
    <property type="entry name" value="KH_1"/>
    <property type="match status" value="1"/>
</dbReference>
<keyword evidence="10" id="KW-1185">Reference proteome</keyword>
<dbReference type="SMART" id="SM00322">
    <property type="entry name" value="KH"/>
    <property type="match status" value="1"/>
</dbReference>
<dbReference type="InterPro" id="IPR012340">
    <property type="entry name" value="NA-bd_OB-fold"/>
</dbReference>
<name>A0ABY8GL27_EDWIC</name>
<dbReference type="EC" id="2.7.7.8" evidence="7"/>
<evidence type="ECO:0000259" key="8">
    <source>
        <dbReference type="PROSITE" id="PS50126"/>
    </source>
</evidence>
<dbReference type="RefSeq" id="WP_015869908.1">
    <property type="nucleotide sequence ID" value="NZ_AP028097.1"/>
</dbReference>
<keyword evidence="7" id="KW-0479">Metal-binding</keyword>
<dbReference type="Pfam" id="PF03726">
    <property type="entry name" value="PNPase"/>
    <property type="match status" value="1"/>
</dbReference>
<reference evidence="9 10" key="1">
    <citation type="submission" date="2022-02" db="EMBL/GenBank/DDBJ databases">
        <title>Phenotypic, genotypic and serological characterization of Edwardsiella ictaluri from catfish and ornamental fish species.</title>
        <authorList>
            <person name="Rose D."/>
            <person name="Tekedar H.C."/>
            <person name="Waldbieser G.C."/>
            <person name="Aarattuthodi S."/>
            <person name="Griffin M.J."/>
        </authorList>
    </citation>
    <scope>NUCLEOTIDE SEQUENCE [LARGE SCALE GENOMIC DNA]</scope>
    <source>
        <strain evidence="9 10">13 TAL-140 K3</strain>
    </source>
</reference>
<evidence type="ECO:0000256" key="4">
    <source>
        <dbReference type="ARBA" id="ARBA00022695"/>
    </source>
</evidence>
<proteinExistence type="inferred from homology"/>
<dbReference type="SUPFAM" id="SSF46915">
    <property type="entry name" value="Polynucleotide phosphorylase/guanosine pentaphosphate synthase (PNPase/GPSI), domain 3"/>
    <property type="match status" value="1"/>
</dbReference>
<dbReference type="PANTHER" id="PTHR11252">
    <property type="entry name" value="POLYRIBONUCLEOTIDE NUCLEOTIDYLTRANSFERASE"/>
    <property type="match status" value="1"/>
</dbReference>
<dbReference type="Gene3D" id="2.40.50.140">
    <property type="entry name" value="Nucleic acid-binding proteins"/>
    <property type="match status" value="1"/>
</dbReference>
<dbReference type="Gene3D" id="3.30.1370.10">
    <property type="entry name" value="K Homology domain, type 1"/>
    <property type="match status" value="1"/>
</dbReference>
<gene>
    <name evidence="7 9" type="primary">pnp</name>
    <name evidence="9" type="ORF">MAY91_09090</name>
</gene>
<dbReference type="Proteomes" id="UP001222680">
    <property type="component" value="Chromosome"/>
</dbReference>
<dbReference type="Pfam" id="PF03725">
    <property type="entry name" value="RNase_PH_C"/>
    <property type="match status" value="1"/>
</dbReference>
<dbReference type="InterPro" id="IPR020568">
    <property type="entry name" value="Ribosomal_Su5_D2-typ_SF"/>
</dbReference>
<dbReference type="Pfam" id="PF00575">
    <property type="entry name" value="S1"/>
    <property type="match status" value="1"/>
</dbReference>
<protein>
    <recommendedName>
        <fullName evidence="7">Polyribonucleotide nucleotidyltransferase</fullName>
        <ecNumber evidence="7">2.7.7.8</ecNumber>
    </recommendedName>
    <alternativeName>
        <fullName evidence="7">Polynucleotide phosphorylase</fullName>
        <shortName evidence="7">PNPase</shortName>
    </alternativeName>
</protein>
<evidence type="ECO:0000313" key="9">
    <source>
        <dbReference type="EMBL" id="WFN98032.1"/>
    </source>
</evidence>
<dbReference type="SUPFAM" id="SSF54211">
    <property type="entry name" value="Ribosomal protein S5 domain 2-like"/>
    <property type="match status" value="2"/>
</dbReference>
<feature type="binding site" evidence="7">
    <location>
        <position position="492"/>
    </location>
    <ligand>
        <name>Mg(2+)</name>
        <dbReference type="ChEBI" id="CHEBI:18420"/>
    </ligand>
</feature>
<keyword evidence="4 7" id="KW-0548">Nucleotidyltransferase</keyword>
<feature type="binding site" evidence="7">
    <location>
        <position position="486"/>
    </location>
    <ligand>
        <name>Mg(2+)</name>
        <dbReference type="ChEBI" id="CHEBI:18420"/>
    </ligand>
</feature>
<dbReference type="InterPro" id="IPR001247">
    <property type="entry name" value="ExoRNase_PH_dom1"/>
</dbReference>
<dbReference type="GO" id="GO:0004654">
    <property type="term" value="F:polyribonucleotide nucleotidyltransferase activity"/>
    <property type="evidence" value="ECO:0007669"/>
    <property type="project" value="UniProtKB-EC"/>
</dbReference>
<comment type="catalytic activity">
    <reaction evidence="7">
        <text>RNA(n+1) + phosphate = RNA(n) + a ribonucleoside 5'-diphosphate</text>
        <dbReference type="Rhea" id="RHEA:22096"/>
        <dbReference type="Rhea" id="RHEA-COMP:14527"/>
        <dbReference type="Rhea" id="RHEA-COMP:17342"/>
        <dbReference type="ChEBI" id="CHEBI:43474"/>
        <dbReference type="ChEBI" id="CHEBI:57930"/>
        <dbReference type="ChEBI" id="CHEBI:140395"/>
        <dbReference type="EC" id="2.7.7.8"/>
    </reaction>
</comment>
<dbReference type="InterPro" id="IPR015848">
    <property type="entry name" value="PNPase_PH_RNA-bd_bac/org-type"/>
</dbReference>
<dbReference type="HAMAP" id="MF_01595">
    <property type="entry name" value="PNPase"/>
    <property type="match status" value="1"/>
</dbReference>
<dbReference type="CDD" id="cd11364">
    <property type="entry name" value="RNase_PH_PNPase_2"/>
    <property type="match status" value="1"/>
</dbReference>
<dbReference type="InterPro" id="IPR015847">
    <property type="entry name" value="ExoRNase_PH_dom2"/>
</dbReference>
<dbReference type="SUPFAM" id="SSF55666">
    <property type="entry name" value="Ribonuclease PH domain 2-like"/>
    <property type="match status" value="2"/>
</dbReference>
<dbReference type="NCBIfam" id="NF008805">
    <property type="entry name" value="PRK11824.1"/>
    <property type="match status" value="1"/>
</dbReference>
<keyword evidence="3 7" id="KW-0808">Transferase</keyword>
<dbReference type="GeneID" id="69537558"/>
<evidence type="ECO:0000256" key="3">
    <source>
        <dbReference type="ARBA" id="ARBA00022679"/>
    </source>
</evidence>
<dbReference type="InterPro" id="IPR027408">
    <property type="entry name" value="PNPase/RNase_PH_dom_sf"/>
</dbReference>
<feature type="domain" description="S1 motif" evidence="8">
    <location>
        <begin position="622"/>
        <end position="690"/>
    </location>
</feature>
<dbReference type="InterPro" id="IPR012162">
    <property type="entry name" value="PNPase"/>
</dbReference>
<sequence length="707" mass="76491">MLTPTVRKFQYGQHTVTLETGMMARQATAAVMVTMDDTAVFVTVVGAKKAREGQDFFPLTVNYQERAYAAGRFPGGFFRREGRPGEGETLTARLIDRPIRPLFPEGFLNEVQVVATVVSVNPQVSPDIVAMIGASAALSLSGIPFNGPIGAARVGYINDQYVLNPTQDELKQSRLDLVVAGTDNAVLMVESEADLLSEDQMLGAVVFGHEQQQIVIENIKALAAEVGKPRWEWHAPEVNVALQRRVAEMAEARLGEAYHITEKQARYAKVDEIKESVIADLLAEDDALDAGEISDILGALEKAVVRGRVLRGEPRIDGREKDMIRALDVRTGVLPRTHGSALFTRGETQALVTATLGTERDAQNIDELMGERTDRFLLHYNFPPYSVGETGMMGSPKRREIGHGRLAKRGVLAVMPSQDAFPYTVRVVSEITESNGSSSMASVCGASLALMDAGVPIKAAVAGIAMGLVKEQDNFVVLSDILGDEDHLGDMDFKVAGSRDGVTALQMDIKIEGITREIMQVALNQAKGARLHILGVMEQAINAPRGDISEFAPRIHTIKINPEKIKDVIGKGGSVIRALTEETGTTIEIEDDGTVKIAATDGDKAKHAIRRIEEITAEIEVGRIYQGKVTRIVDFGAFVAIGGGKEGLVHISQIADKRVEKVTDYLQMGQEVAVKVLEVDRQGRVRLSIKEANASAAAGQDAPTDAE</sequence>
<dbReference type="Pfam" id="PF01138">
    <property type="entry name" value="RNase_PH"/>
    <property type="match status" value="2"/>
</dbReference>
<comment type="cofactor">
    <cofactor evidence="7">
        <name>Mg(2+)</name>
        <dbReference type="ChEBI" id="CHEBI:18420"/>
    </cofactor>
</comment>
<evidence type="ECO:0000256" key="6">
    <source>
        <dbReference type="ARBA" id="ARBA00022884"/>
    </source>
</evidence>
<comment type="subunit">
    <text evidence="7">Component of the RNA degradosome, which is a multiprotein complex involved in RNA processing and mRNA degradation.</text>
</comment>
<comment type="similarity">
    <text evidence="1 7">Belongs to the polyribonucleotide nucleotidyltransferase family.</text>
</comment>
<keyword evidence="2 7" id="KW-0963">Cytoplasm</keyword>
<evidence type="ECO:0000256" key="7">
    <source>
        <dbReference type="HAMAP-Rule" id="MF_01595"/>
    </source>
</evidence>
<dbReference type="CDD" id="cd02393">
    <property type="entry name" value="KH-I_PNPase"/>
    <property type="match status" value="1"/>
</dbReference>
<dbReference type="InterPro" id="IPR004088">
    <property type="entry name" value="KH_dom_type_1"/>
</dbReference>
<keyword evidence="5 7" id="KW-0460">Magnesium</keyword>
<evidence type="ECO:0000256" key="1">
    <source>
        <dbReference type="ARBA" id="ARBA00007404"/>
    </source>
</evidence>
<dbReference type="PIRSF" id="PIRSF005499">
    <property type="entry name" value="PNPase"/>
    <property type="match status" value="1"/>
</dbReference>
<dbReference type="SUPFAM" id="SSF50249">
    <property type="entry name" value="Nucleic acid-binding proteins"/>
    <property type="match status" value="1"/>
</dbReference>
<comment type="function">
    <text evidence="7">Involved in mRNA degradation. Catalyzes the phosphorolysis of single-stranded polyribonucleotides processively in the 3'- to 5'-direction.</text>
</comment>
<evidence type="ECO:0000256" key="2">
    <source>
        <dbReference type="ARBA" id="ARBA00022490"/>
    </source>
</evidence>
<dbReference type="PROSITE" id="PS50126">
    <property type="entry name" value="S1"/>
    <property type="match status" value="1"/>
</dbReference>
<dbReference type="InterPro" id="IPR003029">
    <property type="entry name" value="S1_domain"/>
</dbReference>
<keyword evidence="6 7" id="KW-0694">RNA-binding</keyword>
<dbReference type="SMART" id="SM00316">
    <property type="entry name" value="S1"/>
    <property type="match status" value="1"/>
</dbReference>
<dbReference type="InterPro" id="IPR036345">
    <property type="entry name" value="ExoRNase_PH_dom2_sf"/>
</dbReference>
<comment type="subcellular location">
    <subcellularLocation>
        <location evidence="7">Cytoplasm</location>
    </subcellularLocation>
</comment>
<evidence type="ECO:0000313" key="10">
    <source>
        <dbReference type="Proteomes" id="UP001222680"/>
    </source>
</evidence>
<dbReference type="InterPro" id="IPR004087">
    <property type="entry name" value="KH_dom"/>
</dbReference>
<dbReference type="EMBL" id="CP092014">
    <property type="protein sequence ID" value="WFN98032.1"/>
    <property type="molecule type" value="Genomic_DNA"/>
</dbReference>
<dbReference type="CDD" id="cd11363">
    <property type="entry name" value="RNase_PH_PNPase_1"/>
    <property type="match status" value="1"/>
</dbReference>